<dbReference type="OrthoDB" id="46304at2759"/>
<sequence>MPGFRIGPFSLQAPTRSELEDIEAASQRLEYNFPHVGSTALIESGAPAIPGYNSARHRVKMGQGRKVFNRGVKMLEAWDHFRLGWAFTNAPPPVVGGIVLVAARSLGLWSCNPLRISRASRSPRRLEFASTTLQGHQICGEEAFSVSWYPQTGGDVWFEIRSVSRPATPLAWLAQPVLRHYQAKFVRESLARMAQHGAETAAPG</sequence>
<dbReference type="InterPro" id="IPR018960">
    <property type="entry name" value="DUF1990"/>
</dbReference>
<proteinExistence type="predicted"/>
<feature type="domain" description="DUF1990" evidence="1">
    <location>
        <begin position="35"/>
        <end position="191"/>
    </location>
</feature>
<protein>
    <recommendedName>
        <fullName evidence="1">DUF1990 domain-containing protein</fullName>
    </recommendedName>
</protein>
<dbReference type="Proteomes" id="UP000279271">
    <property type="component" value="Unassembled WGS sequence"/>
</dbReference>
<dbReference type="eggNOG" id="ENOG502QTWG">
    <property type="taxonomic scope" value="Eukaryota"/>
</dbReference>
<evidence type="ECO:0000259" key="1">
    <source>
        <dbReference type="Pfam" id="PF09348"/>
    </source>
</evidence>
<reference evidence="4" key="5">
    <citation type="submission" date="2018-11" db="EMBL/GenBank/DDBJ databases">
        <title>Characterization of plant carbon substrate utilization by Auxenochlorella protothecoides.</title>
        <authorList>
            <person name="Vogler B.W."/>
            <person name="Starkenburg S.R."/>
            <person name="Sudasinghe N."/>
            <person name="Schambach J.Y."/>
            <person name="Rollin J.A."/>
            <person name="Pattathil S."/>
            <person name="Barry A.N."/>
        </authorList>
    </citation>
    <scope>NUCLEOTIDE SEQUENCE [LARGE SCALE GENOMIC DNA]</scope>
    <source>
        <strain evidence="4">UTEX 25</strain>
    </source>
</reference>
<organism evidence="3 5">
    <name type="scientific">Auxenochlorella protothecoides</name>
    <name type="common">Green microalga</name>
    <name type="synonym">Chlorella protothecoides</name>
    <dbReference type="NCBI Taxonomy" id="3075"/>
    <lineage>
        <taxon>Eukaryota</taxon>
        <taxon>Viridiplantae</taxon>
        <taxon>Chlorophyta</taxon>
        <taxon>core chlorophytes</taxon>
        <taxon>Trebouxiophyceae</taxon>
        <taxon>Chlorellales</taxon>
        <taxon>Chlorellaceae</taxon>
        <taxon>Auxenochlorella</taxon>
    </lineage>
</organism>
<dbReference type="EMBL" id="GDKF01006620">
    <property type="protein sequence ID" value="JAT72002.1"/>
    <property type="molecule type" value="Transcribed_RNA"/>
</dbReference>
<dbReference type="PANTHER" id="PTHR34202:SF1">
    <property type="entry name" value="UPF0548 PROTEIN"/>
    <property type="match status" value="1"/>
</dbReference>
<reference evidence="6" key="3">
    <citation type="journal article" date="2018" name="Algal Res.">
        <title>Characterization of plant carbon substrate utilization by Auxenochlorella protothecoides.</title>
        <authorList>
            <person name="Vogler B.W."/>
            <person name="Starkenburg S.R."/>
            <person name="Sudasinghe N."/>
            <person name="Schambach J.Y."/>
            <person name="Rollin J.A."/>
            <person name="Pattathil S."/>
            <person name="Barry A.N."/>
        </authorList>
    </citation>
    <scope>NUCLEOTIDE SEQUENCE [LARGE SCALE GENOMIC DNA]</scope>
    <source>
        <strain evidence="6">UTEX 25</strain>
    </source>
</reference>
<dbReference type="Pfam" id="PF09348">
    <property type="entry name" value="DUF1990"/>
    <property type="match status" value="1"/>
</dbReference>
<evidence type="ECO:0000313" key="4">
    <source>
        <dbReference type="EMBL" id="RMZ55955.1"/>
    </source>
</evidence>
<gene>
    <name evidence="4" type="ORF">APUTEX25_004379</name>
    <name evidence="3" type="ORF">F751_2238</name>
    <name evidence="2" type="ORF">g.401</name>
</gene>
<name>A0A087SLP7_AUXPR</name>
<dbReference type="GeneID" id="23613629"/>
<dbReference type="KEGG" id="apro:F751_2238"/>
<dbReference type="RefSeq" id="XP_011399589.1">
    <property type="nucleotide sequence ID" value="XM_011401287.1"/>
</dbReference>
<dbReference type="PANTHER" id="PTHR34202">
    <property type="entry name" value="UPF0548 PROTEIN"/>
    <property type="match status" value="1"/>
</dbReference>
<dbReference type="Proteomes" id="UP000028924">
    <property type="component" value="Unassembled WGS sequence"/>
</dbReference>
<dbReference type="EMBL" id="KL662129">
    <property type="protein sequence ID" value="KFM26651.1"/>
    <property type="molecule type" value="Genomic_DNA"/>
</dbReference>
<dbReference type="AlphaFoldDB" id="A0A087SLP7"/>
<evidence type="ECO:0000313" key="3">
    <source>
        <dbReference type="EMBL" id="KFM26651.1"/>
    </source>
</evidence>
<accession>A0A087SLP7</accession>
<reference evidence="4" key="4">
    <citation type="submission" date="2018-10" db="EMBL/GenBank/DDBJ databases">
        <authorList>
            <person name="Hovde B."/>
            <person name="Zhang X."/>
        </authorList>
    </citation>
    <scope>NUCLEOTIDE SEQUENCE [LARGE SCALE GENOMIC DNA]</scope>
    <source>
        <strain evidence="4">UTEX 25</strain>
    </source>
</reference>
<dbReference type="PIRSF" id="PIRSF010260">
    <property type="entry name" value="UCP010260"/>
    <property type="match status" value="1"/>
</dbReference>
<evidence type="ECO:0000313" key="2">
    <source>
        <dbReference type="EMBL" id="JAT72002.1"/>
    </source>
</evidence>
<keyword evidence="5" id="KW-1185">Reference proteome</keyword>
<reference evidence="2" key="2">
    <citation type="submission" date="2015-08" db="EMBL/GenBank/DDBJ databases">
        <authorList>
            <person name="Babu N.S."/>
            <person name="Beckwith C.J."/>
            <person name="Beseler K.G."/>
            <person name="Brison A."/>
            <person name="Carone J.V."/>
            <person name="Caskin T.P."/>
            <person name="Diamond M."/>
            <person name="Durham M.E."/>
            <person name="Foxe J.M."/>
            <person name="Go M."/>
            <person name="Henderson B.A."/>
            <person name="Jones I.B."/>
            <person name="McGettigan J.A."/>
            <person name="Micheletti S.J."/>
            <person name="Nasrallah M.E."/>
            <person name="Ortiz D."/>
            <person name="Piller C.R."/>
            <person name="Privatt S.R."/>
            <person name="Schneider S.L."/>
            <person name="Sharp S."/>
            <person name="Smith T.C."/>
            <person name="Stanton J.D."/>
            <person name="Ullery H.E."/>
            <person name="Wilson R.J."/>
            <person name="Serrano M.G."/>
            <person name="Buck G."/>
            <person name="Lee V."/>
            <person name="Wang Y."/>
            <person name="Carvalho R."/>
            <person name="Voegtly L."/>
            <person name="Shi R."/>
            <person name="Duckworth R."/>
            <person name="Johnson A."/>
            <person name="Loviza R."/>
            <person name="Walstead R."/>
            <person name="Shah Z."/>
            <person name="Kiflezghi M."/>
            <person name="Wade K."/>
            <person name="Ball S.L."/>
            <person name="Bradley K.W."/>
            <person name="Asai D.J."/>
            <person name="Bowman C.A."/>
            <person name="Russell D.A."/>
            <person name="Pope W.H."/>
            <person name="Jacobs-Sera D."/>
            <person name="Hendrix R.W."/>
            <person name="Hatfull G.F."/>
        </authorList>
    </citation>
    <scope>NUCLEOTIDE SEQUENCE</scope>
</reference>
<dbReference type="InterPro" id="IPR014457">
    <property type="entry name" value="UCP010260"/>
</dbReference>
<evidence type="ECO:0000313" key="6">
    <source>
        <dbReference type="Proteomes" id="UP000279271"/>
    </source>
</evidence>
<reference evidence="3 5" key="1">
    <citation type="journal article" date="2014" name="BMC Genomics">
        <title>Oil accumulation mechanisms of the oleaginous microalga Chlorella protothecoides revealed through its genome, transcriptomes, and proteomes.</title>
        <authorList>
            <person name="Gao C."/>
            <person name="Wang Y."/>
            <person name="Shen Y."/>
            <person name="Yan D."/>
            <person name="He X."/>
            <person name="Dai J."/>
            <person name="Wu Q."/>
        </authorList>
    </citation>
    <scope>NUCLEOTIDE SEQUENCE [LARGE SCALE GENOMIC DNA]</scope>
    <source>
        <strain evidence="3 5">0710</strain>
    </source>
</reference>
<dbReference type="EMBL" id="QOKY01000154">
    <property type="protein sequence ID" value="RMZ55955.1"/>
    <property type="molecule type" value="Genomic_DNA"/>
</dbReference>
<evidence type="ECO:0000313" key="5">
    <source>
        <dbReference type="Proteomes" id="UP000028924"/>
    </source>
</evidence>